<dbReference type="AlphaFoldDB" id="A0A1G2RTE8"/>
<accession>A0A1G2RTE8</accession>
<comment type="caution">
    <text evidence="1">The sequence shown here is derived from an EMBL/GenBank/DDBJ whole genome shotgun (WGS) entry which is preliminary data.</text>
</comment>
<name>A0A1G2RTE8_9BACT</name>
<dbReference type="Proteomes" id="UP000178222">
    <property type="component" value="Unassembled WGS sequence"/>
</dbReference>
<organism evidence="1 2">
    <name type="scientific">Candidatus Wildermuthbacteria bacterium RIFCSPLOWO2_02_FULL_47_9c</name>
    <dbReference type="NCBI Taxonomy" id="1802466"/>
    <lineage>
        <taxon>Bacteria</taxon>
        <taxon>Candidatus Wildermuthiibacteriota</taxon>
    </lineage>
</organism>
<reference evidence="1 2" key="1">
    <citation type="journal article" date="2016" name="Nat. Commun.">
        <title>Thousands of microbial genomes shed light on interconnected biogeochemical processes in an aquifer system.</title>
        <authorList>
            <person name="Anantharaman K."/>
            <person name="Brown C.T."/>
            <person name="Hug L.A."/>
            <person name="Sharon I."/>
            <person name="Castelle C.J."/>
            <person name="Probst A.J."/>
            <person name="Thomas B.C."/>
            <person name="Singh A."/>
            <person name="Wilkins M.J."/>
            <person name="Karaoz U."/>
            <person name="Brodie E.L."/>
            <person name="Williams K.H."/>
            <person name="Hubbard S.S."/>
            <person name="Banfield J.F."/>
        </authorList>
    </citation>
    <scope>NUCLEOTIDE SEQUENCE [LARGE SCALE GENOMIC DNA]</scope>
</reference>
<protein>
    <submittedName>
        <fullName evidence="1">Uncharacterized protein</fullName>
    </submittedName>
</protein>
<proteinExistence type="predicted"/>
<sequence>MQKVKVSPTERLATLRGRKVRVSFLHCGLRYEGVTVVNGPFVVIEGTQCDMRNGCLPVAHSFQFSAKTALSGEVWLTDEEN</sequence>
<evidence type="ECO:0000313" key="2">
    <source>
        <dbReference type="Proteomes" id="UP000178222"/>
    </source>
</evidence>
<evidence type="ECO:0000313" key="1">
    <source>
        <dbReference type="EMBL" id="OHA76113.1"/>
    </source>
</evidence>
<dbReference type="EMBL" id="MHUL01000040">
    <property type="protein sequence ID" value="OHA76113.1"/>
    <property type="molecule type" value="Genomic_DNA"/>
</dbReference>
<gene>
    <name evidence="1" type="ORF">A3J30_01415</name>
</gene>